<keyword evidence="3" id="KW-0328">Glycosyltransferase</keyword>
<sequence length="351" mass="40064">MLRAMSLLSVVIPAIDEAASLPPLLHQLRGQRGVELELILADGGSRDGTRRLARELGARVVDAPAGRGRQMNRGAAAARGDWLLFLHADSGLVEAEQLARALAALRRRIARVGHDRVAGHFRLRFRRQQQGSDLAYRYYEEKSALNRPECTNGDQGMLLSHRFFDRLGGFDEGLWFLEDQRLAETIRSRGEWITLPGHLTTSARRFEREGLRNRMILSALIMNFHAIGMEAFFHRAATVYRNQGDTGRLRLTPLFRLVDDLNREAGPAEARRRWLATGRYLRSHAWQPFFWLDVALQPLFRGRHPLLWSYDRLFGRLPAPPPLDWAAAALAWLWFRTSARVFRRAEGEESG</sequence>
<comment type="caution">
    <text evidence="7">The sequence shown here is derived from an EMBL/GenBank/DDBJ whole genome shotgun (WGS) entry which is preliminary data.</text>
</comment>
<evidence type="ECO:0000259" key="6">
    <source>
        <dbReference type="Pfam" id="PF00535"/>
    </source>
</evidence>
<dbReference type="GO" id="GO:0005886">
    <property type="term" value="C:plasma membrane"/>
    <property type="evidence" value="ECO:0007669"/>
    <property type="project" value="UniProtKB-SubCell"/>
</dbReference>
<reference evidence="7" key="1">
    <citation type="journal article" date="2020" name="mSystems">
        <title>Genome- and Community-Level Interaction Insights into Carbon Utilization and Element Cycling Functions of Hydrothermarchaeota in Hydrothermal Sediment.</title>
        <authorList>
            <person name="Zhou Z."/>
            <person name="Liu Y."/>
            <person name="Xu W."/>
            <person name="Pan J."/>
            <person name="Luo Z.H."/>
            <person name="Li M."/>
        </authorList>
    </citation>
    <scope>NUCLEOTIDE SEQUENCE [LARGE SCALE GENOMIC DNA]</scope>
    <source>
        <strain evidence="7">HyVt-443</strain>
    </source>
</reference>
<accession>A0A831RPK3</accession>
<proteinExistence type="predicted"/>
<keyword evidence="4" id="KW-0808">Transferase</keyword>
<dbReference type="PANTHER" id="PTHR43646">
    <property type="entry name" value="GLYCOSYLTRANSFERASE"/>
    <property type="match status" value="1"/>
</dbReference>
<dbReference type="EMBL" id="DRKP01000163">
    <property type="protein sequence ID" value="HEB97348.1"/>
    <property type="molecule type" value="Genomic_DNA"/>
</dbReference>
<gene>
    <name evidence="7" type="ORF">ENI96_13080</name>
</gene>
<evidence type="ECO:0000256" key="4">
    <source>
        <dbReference type="ARBA" id="ARBA00022679"/>
    </source>
</evidence>
<evidence type="ECO:0000256" key="2">
    <source>
        <dbReference type="ARBA" id="ARBA00022475"/>
    </source>
</evidence>
<dbReference type="SUPFAM" id="SSF53448">
    <property type="entry name" value="Nucleotide-diphospho-sugar transferases"/>
    <property type="match status" value="1"/>
</dbReference>
<dbReference type="NCBIfam" id="TIGR04283">
    <property type="entry name" value="glyco_like_mftF"/>
    <property type="match status" value="1"/>
</dbReference>
<keyword evidence="5" id="KW-0472">Membrane</keyword>
<comment type="subcellular location">
    <subcellularLocation>
        <location evidence="1">Cell membrane</location>
    </subcellularLocation>
</comment>
<feature type="domain" description="Glycosyltransferase 2-like" evidence="6">
    <location>
        <begin position="9"/>
        <end position="152"/>
    </location>
</feature>
<dbReference type="AlphaFoldDB" id="A0A831RPK3"/>
<evidence type="ECO:0000256" key="1">
    <source>
        <dbReference type="ARBA" id="ARBA00004236"/>
    </source>
</evidence>
<dbReference type="Gene3D" id="3.90.550.10">
    <property type="entry name" value="Spore Coat Polysaccharide Biosynthesis Protein SpsA, Chain A"/>
    <property type="match status" value="1"/>
</dbReference>
<evidence type="ECO:0000256" key="5">
    <source>
        <dbReference type="ARBA" id="ARBA00023136"/>
    </source>
</evidence>
<dbReference type="InterPro" id="IPR001173">
    <property type="entry name" value="Glyco_trans_2-like"/>
</dbReference>
<dbReference type="Proteomes" id="UP000886251">
    <property type="component" value="Unassembled WGS sequence"/>
</dbReference>
<dbReference type="Pfam" id="PF00535">
    <property type="entry name" value="Glycos_transf_2"/>
    <property type="match status" value="1"/>
</dbReference>
<evidence type="ECO:0000313" key="7">
    <source>
        <dbReference type="EMBL" id="HEB97348.1"/>
    </source>
</evidence>
<dbReference type="InterPro" id="IPR026461">
    <property type="entry name" value="Trfase_2_rSAM/seldom_assoc"/>
</dbReference>
<protein>
    <submittedName>
        <fullName evidence="7">Glycosyltransferase</fullName>
    </submittedName>
</protein>
<evidence type="ECO:0000256" key="3">
    <source>
        <dbReference type="ARBA" id="ARBA00022676"/>
    </source>
</evidence>
<dbReference type="GO" id="GO:0016757">
    <property type="term" value="F:glycosyltransferase activity"/>
    <property type="evidence" value="ECO:0007669"/>
    <property type="project" value="UniProtKB-KW"/>
</dbReference>
<organism evidence="7">
    <name type="scientific">Sedimenticola thiotaurini</name>
    <dbReference type="NCBI Taxonomy" id="1543721"/>
    <lineage>
        <taxon>Bacteria</taxon>
        <taxon>Pseudomonadati</taxon>
        <taxon>Pseudomonadota</taxon>
        <taxon>Gammaproteobacteria</taxon>
        <taxon>Chromatiales</taxon>
        <taxon>Sedimenticolaceae</taxon>
        <taxon>Sedimenticola</taxon>
    </lineage>
</organism>
<name>A0A831RPK3_9GAMM</name>
<dbReference type="PANTHER" id="PTHR43646:SF2">
    <property type="entry name" value="GLYCOSYLTRANSFERASE 2-LIKE DOMAIN-CONTAINING PROTEIN"/>
    <property type="match status" value="1"/>
</dbReference>
<keyword evidence="2" id="KW-1003">Cell membrane</keyword>
<dbReference type="InterPro" id="IPR029044">
    <property type="entry name" value="Nucleotide-diphossugar_trans"/>
</dbReference>